<feature type="domain" description="DUF58" evidence="1">
    <location>
        <begin position="63"/>
        <end position="242"/>
    </location>
</feature>
<dbReference type="InterPro" id="IPR002881">
    <property type="entry name" value="DUF58"/>
</dbReference>
<dbReference type="Proteomes" id="UP000245362">
    <property type="component" value="Unassembled WGS sequence"/>
</dbReference>
<dbReference type="InterPro" id="IPR036465">
    <property type="entry name" value="vWFA_dom_sf"/>
</dbReference>
<proteinExistence type="predicted"/>
<dbReference type="PANTHER" id="PTHR33608">
    <property type="entry name" value="BLL2464 PROTEIN"/>
    <property type="match status" value="1"/>
</dbReference>
<dbReference type="OrthoDB" id="9776116at2"/>
<organism evidence="2 3">
    <name type="scientific">Vibrio albus</name>
    <dbReference type="NCBI Taxonomy" id="2200953"/>
    <lineage>
        <taxon>Bacteria</taxon>
        <taxon>Pseudomonadati</taxon>
        <taxon>Pseudomonadota</taxon>
        <taxon>Gammaproteobacteria</taxon>
        <taxon>Vibrionales</taxon>
        <taxon>Vibrionaceae</taxon>
        <taxon>Vibrio</taxon>
    </lineage>
</organism>
<protein>
    <submittedName>
        <fullName evidence="2">DUF58 domain-containing protein</fullName>
    </submittedName>
</protein>
<gene>
    <name evidence="2" type="ORF">DI392_14680</name>
</gene>
<evidence type="ECO:0000259" key="1">
    <source>
        <dbReference type="Pfam" id="PF01882"/>
    </source>
</evidence>
<comment type="caution">
    <text evidence="2">The sequence shown here is derived from an EMBL/GenBank/DDBJ whole genome shotgun (WGS) entry which is preliminary data.</text>
</comment>
<dbReference type="AlphaFoldDB" id="A0A2U3B7E7"/>
<dbReference type="EMBL" id="QFWT01000008">
    <property type="protein sequence ID" value="PWI32654.1"/>
    <property type="molecule type" value="Genomic_DNA"/>
</dbReference>
<dbReference type="Pfam" id="PF01882">
    <property type="entry name" value="DUF58"/>
    <property type="match status" value="1"/>
</dbReference>
<sequence length="313" mass="35591">MQYASSHPEKLPEHTDGVTLTLNELLQYKSQTVRWLPPGKSLWSQLSGQHHSRQKGRGMNFSEVRKYQPGDDIRSIDWRVTARTGKPHTKLFTEERERPVILYLDFSASMRFGSVLMLKSVQMAHMASLISWLATTQNDRIGAVLDSGTQLTELRPTSRNKGSLQLLHTLTEQHNDALQTSQEEQQPLEAGLKALQKLCPKGSDIIILSDFTRYSPDDKTILSQLRRHNQLQFIHIYDPLETGNTRYRGTEKVTNNNSVRWLNFSALSTRKQLEQAFLRGQNDLQSLCASLAIPYYSISSAQPLISQIVGKTE</sequence>
<evidence type="ECO:0000313" key="2">
    <source>
        <dbReference type="EMBL" id="PWI32654.1"/>
    </source>
</evidence>
<reference evidence="2 3" key="1">
    <citation type="submission" date="2018-05" db="EMBL/GenBank/DDBJ databases">
        <title>Vibrio limimaris sp. nov., isolated from marine sediment.</title>
        <authorList>
            <person name="Li C.-M."/>
        </authorList>
    </citation>
    <scope>NUCLEOTIDE SEQUENCE [LARGE SCALE GENOMIC DNA]</scope>
    <source>
        <strain evidence="2 3">E4404</strain>
    </source>
</reference>
<dbReference type="PANTHER" id="PTHR33608:SF12">
    <property type="entry name" value="DUF58 DOMAIN-CONTAINING PROTEIN"/>
    <property type="match status" value="1"/>
</dbReference>
<dbReference type="SUPFAM" id="SSF53300">
    <property type="entry name" value="vWA-like"/>
    <property type="match status" value="1"/>
</dbReference>
<name>A0A2U3B7E7_9VIBR</name>
<keyword evidence="3" id="KW-1185">Reference proteome</keyword>
<evidence type="ECO:0000313" key="3">
    <source>
        <dbReference type="Proteomes" id="UP000245362"/>
    </source>
</evidence>
<dbReference type="RefSeq" id="WP_109320440.1">
    <property type="nucleotide sequence ID" value="NZ_QFWT01000008.1"/>
</dbReference>
<accession>A0A2U3B7E7</accession>